<feature type="non-terminal residue" evidence="1">
    <location>
        <position position="1"/>
    </location>
</feature>
<evidence type="ECO:0000313" key="1">
    <source>
        <dbReference type="EMBL" id="GAG54710.1"/>
    </source>
</evidence>
<name>X0YFQ3_9ZZZZ</name>
<proteinExistence type="predicted"/>
<protein>
    <submittedName>
        <fullName evidence="1">Uncharacterized protein</fullName>
    </submittedName>
</protein>
<comment type="caution">
    <text evidence="1">The sequence shown here is derived from an EMBL/GenBank/DDBJ whole genome shotgun (WGS) entry which is preliminary data.</text>
</comment>
<dbReference type="EMBL" id="BART01007188">
    <property type="protein sequence ID" value="GAG54710.1"/>
    <property type="molecule type" value="Genomic_DNA"/>
</dbReference>
<dbReference type="AlphaFoldDB" id="X0YFQ3"/>
<reference evidence="1" key="1">
    <citation type="journal article" date="2014" name="Front. Microbiol.">
        <title>High frequency of phylogenetically diverse reductive dehalogenase-homologous genes in deep subseafloor sedimentary metagenomes.</title>
        <authorList>
            <person name="Kawai M."/>
            <person name="Futagami T."/>
            <person name="Toyoda A."/>
            <person name="Takaki Y."/>
            <person name="Nishi S."/>
            <person name="Hori S."/>
            <person name="Arai W."/>
            <person name="Tsubouchi T."/>
            <person name="Morono Y."/>
            <person name="Uchiyama I."/>
            <person name="Ito T."/>
            <person name="Fujiyama A."/>
            <person name="Inagaki F."/>
            <person name="Takami H."/>
        </authorList>
    </citation>
    <scope>NUCLEOTIDE SEQUENCE</scope>
    <source>
        <strain evidence="1">Expedition CK06-06</strain>
    </source>
</reference>
<accession>X0YFQ3</accession>
<gene>
    <name evidence="1" type="ORF">S01H4_16390</name>
</gene>
<organism evidence="1">
    <name type="scientific">marine sediment metagenome</name>
    <dbReference type="NCBI Taxonomy" id="412755"/>
    <lineage>
        <taxon>unclassified sequences</taxon>
        <taxon>metagenomes</taxon>
        <taxon>ecological metagenomes</taxon>
    </lineage>
</organism>
<sequence length="30" mass="3365">YAWDAHSLDSACSIQCNIRHTLDSWISSAL</sequence>